<organism evidence="1 2">
    <name type="scientific">Caedimonas varicaedens</name>
    <dbReference type="NCBI Taxonomy" id="1629334"/>
    <lineage>
        <taxon>Bacteria</taxon>
        <taxon>Pseudomonadati</taxon>
        <taxon>Pseudomonadota</taxon>
        <taxon>Alphaproteobacteria</taxon>
        <taxon>Holosporales</taxon>
        <taxon>Caedimonadaceae</taxon>
        <taxon>Caedimonas</taxon>
    </lineage>
</organism>
<proteinExistence type="predicted"/>
<dbReference type="AlphaFoldDB" id="A0A0K8MEQ5"/>
<protein>
    <submittedName>
        <fullName evidence="1">Uncharacterized protein</fullName>
    </submittedName>
</protein>
<gene>
    <name evidence="1" type="ORF">Cva_01389</name>
</gene>
<evidence type="ECO:0000313" key="1">
    <source>
        <dbReference type="EMBL" id="GAO98723.1"/>
    </source>
</evidence>
<sequence length="177" mass="20356">MRKITLFTGILISFFLSEKLLYASSLNSLEYEAISFLPTRVNNPKYQAVLNLANEFYDFCKDAHQAFEESPSYNENQELAYLHNIGTSALIGAGIVDIDRNEMSIDAILCKVLLSRLEYIGKRSQELLETKEYYKRHHKLPDNYFLGTSPECVSELPAKKQVIAKRILEGYQFMNLI</sequence>
<dbReference type="Proteomes" id="UP000036771">
    <property type="component" value="Unassembled WGS sequence"/>
</dbReference>
<name>A0A0K8MEQ5_9PROT</name>
<keyword evidence="2" id="KW-1185">Reference proteome</keyword>
<accession>A0A0K8MEQ5</accession>
<comment type="caution">
    <text evidence="1">The sequence shown here is derived from an EMBL/GenBank/DDBJ whole genome shotgun (WGS) entry which is preliminary data.</text>
</comment>
<reference evidence="1 2" key="1">
    <citation type="submission" date="2015-03" db="EMBL/GenBank/DDBJ databases">
        <title>Caedibacter varicaedens, whole genome shotgun sequence.</title>
        <authorList>
            <person name="Suzuki H."/>
            <person name="Dapper A.L."/>
            <person name="Gibson A.K."/>
            <person name="Jackson C."/>
            <person name="Lee H."/>
            <person name="Pejaver V.R."/>
            <person name="Doak T."/>
            <person name="Lynch M."/>
        </authorList>
    </citation>
    <scope>NUCLEOTIDE SEQUENCE [LARGE SCALE GENOMIC DNA]</scope>
</reference>
<dbReference type="EMBL" id="BBVC01000083">
    <property type="protein sequence ID" value="GAO98723.1"/>
    <property type="molecule type" value="Genomic_DNA"/>
</dbReference>
<evidence type="ECO:0000313" key="2">
    <source>
        <dbReference type="Proteomes" id="UP000036771"/>
    </source>
</evidence>